<dbReference type="InterPro" id="IPR005151">
    <property type="entry name" value="Tail-specific_protease"/>
</dbReference>
<reference evidence="9" key="1">
    <citation type="journal article" date="2019" name="Int. J. Syst. Evol. Microbiol.">
        <title>The Global Catalogue of Microorganisms (GCM) 10K type strain sequencing project: providing services to taxonomists for standard genome sequencing and annotation.</title>
        <authorList>
            <consortium name="The Broad Institute Genomics Platform"/>
            <consortium name="The Broad Institute Genome Sequencing Center for Infectious Disease"/>
            <person name="Wu L."/>
            <person name="Ma J."/>
        </authorList>
    </citation>
    <scope>NUCLEOTIDE SEQUENCE [LARGE SCALE GENOMIC DNA]</scope>
    <source>
        <strain evidence="9">CGMCC 1.10131</strain>
    </source>
</reference>
<dbReference type="InterPro" id="IPR020992">
    <property type="entry name" value="Tail_Prtase_C"/>
</dbReference>
<dbReference type="SMART" id="SM00228">
    <property type="entry name" value="PDZ"/>
    <property type="match status" value="1"/>
</dbReference>
<feature type="domain" description="PDZ" evidence="7">
    <location>
        <begin position="238"/>
        <end position="308"/>
    </location>
</feature>
<evidence type="ECO:0000256" key="2">
    <source>
        <dbReference type="ARBA" id="ARBA00022670"/>
    </source>
</evidence>
<evidence type="ECO:0000256" key="6">
    <source>
        <dbReference type="SAM" id="SignalP"/>
    </source>
</evidence>
<evidence type="ECO:0000313" key="9">
    <source>
        <dbReference type="Proteomes" id="UP000651977"/>
    </source>
</evidence>
<dbReference type="Gene3D" id="3.30.750.44">
    <property type="match status" value="1"/>
</dbReference>
<dbReference type="InterPro" id="IPR004447">
    <property type="entry name" value="Peptidase_S41A"/>
</dbReference>
<feature type="chain" id="PRO_5045480165" evidence="6">
    <location>
        <begin position="23"/>
        <end position="670"/>
    </location>
</feature>
<keyword evidence="3 5" id="KW-0378">Hydrolase</keyword>
<evidence type="ECO:0000259" key="7">
    <source>
        <dbReference type="PROSITE" id="PS50106"/>
    </source>
</evidence>
<evidence type="ECO:0000256" key="5">
    <source>
        <dbReference type="RuleBase" id="RU004404"/>
    </source>
</evidence>
<proteinExistence type="inferred from homology"/>
<dbReference type="GO" id="GO:0008233">
    <property type="term" value="F:peptidase activity"/>
    <property type="evidence" value="ECO:0007669"/>
    <property type="project" value="UniProtKB-KW"/>
</dbReference>
<dbReference type="CDD" id="cd07560">
    <property type="entry name" value="Peptidase_S41_CPP"/>
    <property type="match status" value="1"/>
</dbReference>
<dbReference type="NCBIfam" id="NF008388">
    <property type="entry name" value="PRK11186.1"/>
    <property type="match status" value="1"/>
</dbReference>
<dbReference type="NCBIfam" id="TIGR00225">
    <property type="entry name" value="prc"/>
    <property type="match status" value="1"/>
</dbReference>
<gene>
    <name evidence="8" type="primary">prc</name>
    <name evidence="8" type="ORF">GCM10007414_05360</name>
</gene>
<dbReference type="InterPro" id="IPR036034">
    <property type="entry name" value="PDZ_sf"/>
</dbReference>
<dbReference type="CDD" id="cd06782">
    <property type="entry name" value="cpPDZ_CPP-like"/>
    <property type="match status" value="1"/>
</dbReference>
<evidence type="ECO:0000256" key="3">
    <source>
        <dbReference type="ARBA" id="ARBA00022801"/>
    </source>
</evidence>
<protein>
    <submittedName>
        <fullName evidence="8">Tail-specific protease</fullName>
    </submittedName>
</protein>
<keyword evidence="2 5" id="KW-0645">Protease</keyword>
<dbReference type="InterPro" id="IPR001478">
    <property type="entry name" value="PDZ"/>
</dbReference>
<keyword evidence="6" id="KW-0732">Signal</keyword>
<keyword evidence="9" id="KW-1185">Reference proteome</keyword>
<name>A0ABQ1HYP4_9ALTE</name>
<evidence type="ECO:0000313" key="8">
    <source>
        <dbReference type="EMBL" id="GGA95482.1"/>
    </source>
</evidence>
<dbReference type="Pfam" id="PF17804">
    <property type="entry name" value="TSP_NTD"/>
    <property type="match status" value="1"/>
</dbReference>
<evidence type="ECO:0000256" key="4">
    <source>
        <dbReference type="ARBA" id="ARBA00022825"/>
    </source>
</evidence>
<dbReference type="InterPro" id="IPR029045">
    <property type="entry name" value="ClpP/crotonase-like_dom_sf"/>
</dbReference>
<evidence type="ECO:0000256" key="1">
    <source>
        <dbReference type="ARBA" id="ARBA00009179"/>
    </source>
</evidence>
<comment type="caution">
    <text evidence="8">The sequence shown here is derived from an EMBL/GenBank/DDBJ whole genome shotgun (WGS) entry which is preliminary data.</text>
</comment>
<dbReference type="Gene3D" id="3.90.226.10">
    <property type="entry name" value="2-enoyl-CoA Hydratase, Chain A, domain 1"/>
    <property type="match status" value="1"/>
</dbReference>
<dbReference type="Pfam" id="PF11818">
    <property type="entry name" value="DUF3340"/>
    <property type="match status" value="1"/>
</dbReference>
<accession>A0ABQ1HYP4</accession>
<dbReference type="Pfam" id="PF03572">
    <property type="entry name" value="Peptidase_S41"/>
    <property type="match status" value="1"/>
</dbReference>
<dbReference type="GO" id="GO:0006508">
    <property type="term" value="P:proteolysis"/>
    <property type="evidence" value="ECO:0007669"/>
    <property type="project" value="UniProtKB-KW"/>
</dbReference>
<comment type="similarity">
    <text evidence="1 5">Belongs to the peptidase S41A family.</text>
</comment>
<dbReference type="PANTHER" id="PTHR32060:SF22">
    <property type="entry name" value="CARBOXYL-TERMINAL-PROCESSING PEPTIDASE 3, CHLOROPLASTIC"/>
    <property type="match status" value="1"/>
</dbReference>
<sequence>MKYLSRLGLFFLTFSFSTLLLAQTPILGEDALPTLSQQSQHATAAKRISALYTRSHYRSVPFDDQLSSKIFDKYIEHLDSNRSLFLEEDIRRFERYRYSLDQDIPAGRLEPLYAMFDLSLRRRYQQLVYSLQVIDQPMDFTKDEQYQFDRRDAEWPKTQAEIKELWRLKVKYDALSLKMAGREHDKIVEVLAKRYNSAIKRLAQTESEDVFQTAMNAYSRSIEPHTSYLSPRTAERFKMEMNLSLEGIGAVLQGEDEYTVIRSLVPGGPAALSNQLGPEDKIVGVAQGEDEIVDIIGWRLDDVVDLIKGPKGTTVRLEVLSAGGKVDGKTKIVDIVRDKVRLEDRAAKSEVLELEGEKVGVLTVPSFYVNLSEDAAKELDKLKQQGINSLVVDLRGNGGGALTEATALTGLFIPQGPVVQVRDQLGRISVNNDTSNSVTYRDPMVVLIDRYSASASEIFAAALQDYGRAIVIGEHSYGKGTVQQHRGLGRIYDLYENELGHVQYTIAKFYRINGGSTQHRGVIPDIAYPAALPPEETGESVEDNALPWDKIKAADYHAIADLSSYIAPLNQKHLARIEHDPEFQYIISDIAEYRKDKDTTSISLNEKTRIALRDEKEQQQLERLNERLQRLGLEPVEKLEDAPKDIELEDAYLTEAAEIAIDYLNLLKAS</sequence>
<organism evidence="8 9">
    <name type="scientific">Agarivorans gilvus</name>
    <dbReference type="NCBI Taxonomy" id="680279"/>
    <lineage>
        <taxon>Bacteria</taxon>
        <taxon>Pseudomonadati</taxon>
        <taxon>Pseudomonadota</taxon>
        <taxon>Gammaproteobacteria</taxon>
        <taxon>Alteromonadales</taxon>
        <taxon>Alteromonadaceae</taxon>
        <taxon>Agarivorans</taxon>
    </lineage>
</organism>
<dbReference type="RefSeq" id="WP_055731553.1">
    <property type="nucleotide sequence ID" value="NZ_BMDY01000002.1"/>
</dbReference>
<keyword evidence="4 5" id="KW-0720">Serine protease</keyword>
<dbReference type="SUPFAM" id="SSF50156">
    <property type="entry name" value="PDZ domain-like"/>
    <property type="match status" value="1"/>
</dbReference>
<dbReference type="EMBL" id="BMDY01000002">
    <property type="protein sequence ID" value="GGA95482.1"/>
    <property type="molecule type" value="Genomic_DNA"/>
</dbReference>
<dbReference type="PROSITE" id="PS50106">
    <property type="entry name" value="PDZ"/>
    <property type="match status" value="1"/>
</dbReference>
<dbReference type="SMART" id="SM00245">
    <property type="entry name" value="TSPc"/>
    <property type="match status" value="1"/>
</dbReference>
<dbReference type="SUPFAM" id="SSF52096">
    <property type="entry name" value="ClpP/crotonase"/>
    <property type="match status" value="1"/>
</dbReference>
<feature type="signal peptide" evidence="6">
    <location>
        <begin position="1"/>
        <end position="22"/>
    </location>
</feature>
<dbReference type="Gene3D" id="2.30.42.10">
    <property type="match status" value="1"/>
</dbReference>
<dbReference type="PANTHER" id="PTHR32060">
    <property type="entry name" value="TAIL-SPECIFIC PROTEASE"/>
    <property type="match status" value="1"/>
</dbReference>
<dbReference type="Pfam" id="PF00595">
    <property type="entry name" value="PDZ"/>
    <property type="match status" value="1"/>
</dbReference>
<dbReference type="Proteomes" id="UP000651977">
    <property type="component" value="Unassembled WGS sequence"/>
</dbReference>
<dbReference type="InterPro" id="IPR040573">
    <property type="entry name" value="TSP_N"/>
</dbReference>